<dbReference type="PROSITE" id="PS52015">
    <property type="entry name" value="TONB_CTD"/>
    <property type="match status" value="1"/>
</dbReference>
<dbReference type="GO" id="GO:0016020">
    <property type="term" value="C:membrane"/>
    <property type="evidence" value="ECO:0007669"/>
    <property type="project" value="UniProtKB-SubCell"/>
</dbReference>
<feature type="domain" description="TonB C-terminal" evidence="6">
    <location>
        <begin position="350"/>
        <end position="440"/>
    </location>
</feature>
<keyword evidence="3" id="KW-1133">Transmembrane helix</keyword>
<proteinExistence type="predicted"/>
<dbReference type="Pfam" id="PF08238">
    <property type="entry name" value="Sel1"/>
    <property type="match status" value="6"/>
</dbReference>
<organism evidence="7 8">
    <name type="scientific">Termitidicoccus mucosus</name>
    <dbReference type="NCBI Taxonomy" id="1184151"/>
    <lineage>
        <taxon>Bacteria</taxon>
        <taxon>Pseudomonadati</taxon>
        <taxon>Verrucomicrobiota</taxon>
        <taxon>Opitutia</taxon>
        <taxon>Opitutales</taxon>
        <taxon>Opitutaceae</taxon>
        <taxon>Termitidicoccus</taxon>
    </lineage>
</organism>
<dbReference type="PANTHER" id="PTHR11102:SF160">
    <property type="entry name" value="ERAD-ASSOCIATED E3 UBIQUITIN-PROTEIN LIGASE COMPONENT HRD3"/>
    <property type="match status" value="1"/>
</dbReference>
<dbReference type="AlphaFoldDB" id="A0A178ICP1"/>
<dbReference type="EMBL" id="LRRQ01000191">
    <property type="protein sequence ID" value="OAM86927.1"/>
    <property type="molecule type" value="Genomic_DNA"/>
</dbReference>
<accession>A0A178ICP1</accession>
<evidence type="ECO:0000313" key="7">
    <source>
        <dbReference type="EMBL" id="OAM86927.1"/>
    </source>
</evidence>
<evidence type="ECO:0000259" key="6">
    <source>
        <dbReference type="PROSITE" id="PS52015"/>
    </source>
</evidence>
<evidence type="ECO:0000256" key="4">
    <source>
        <dbReference type="ARBA" id="ARBA00023136"/>
    </source>
</evidence>
<dbReference type="GO" id="GO:0055085">
    <property type="term" value="P:transmembrane transport"/>
    <property type="evidence" value="ECO:0007669"/>
    <property type="project" value="InterPro"/>
</dbReference>
<dbReference type="Gene3D" id="3.30.1150.10">
    <property type="match status" value="1"/>
</dbReference>
<keyword evidence="8" id="KW-1185">Reference proteome</keyword>
<comment type="subcellular location">
    <subcellularLocation>
        <location evidence="1">Membrane</location>
        <topology evidence="1">Single-pass membrane protein</topology>
    </subcellularLocation>
</comment>
<keyword evidence="4" id="KW-0472">Membrane</keyword>
<dbReference type="InterPro" id="IPR011990">
    <property type="entry name" value="TPR-like_helical_dom_sf"/>
</dbReference>
<evidence type="ECO:0000313" key="8">
    <source>
        <dbReference type="Proteomes" id="UP000078486"/>
    </source>
</evidence>
<dbReference type="PANTHER" id="PTHR11102">
    <property type="entry name" value="SEL-1-LIKE PROTEIN"/>
    <property type="match status" value="1"/>
</dbReference>
<dbReference type="NCBIfam" id="TIGR01352">
    <property type="entry name" value="tonB_Cterm"/>
    <property type="match status" value="1"/>
</dbReference>
<dbReference type="Gene3D" id="1.25.40.10">
    <property type="entry name" value="Tetratricopeptide repeat domain"/>
    <property type="match status" value="2"/>
</dbReference>
<evidence type="ECO:0000256" key="2">
    <source>
        <dbReference type="ARBA" id="ARBA00022692"/>
    </source>
</evidence>
<dbReference type="InterPro" id="IPR050767">
    <property type="entry name" value="Sel1_AlgK"/>
</dbReference>
<feature type="region of interest" description="Disordered" evidence="5">
    <location>
        <begin position="1"/>
        <end position="22"/>
    </location>
</feature>
<sequence>MGASANAKRTPGKQSAEEKAEGERLLGKARALELGTNGEAVDYARAFELYKKAAELGSAEAWYRMGCMALAQRVEGILPKSAVGYFQKAADLGFVDAYVALARTYIEGRLTRTDTAKADFYLDLAIEAGNAEAMFLKGSLLAGTVGSEQAGLNLLMEAAKNGNADAQYTIGRMYRDGTVAVGQDMGMAEKWLRFAVENGSVRAKAELGLLMMKNKSMSATQGQEAAELLAEAADAGNSKAAHALAKMIFGGSPSSSALSAIREYAEKSFDGGKSDGAFLMALSYAVGKNPDFDQALQWLEMGKVDQDWRSRYALQLIQRGTDTVEAFKTAIGAEFKDWVEAFDGGKSMPPNVTPPKIIEMTNPKFPSSLAALNVKGNVVVEFVVAQDGTPQGIQVVKSSHPELSASVIKAVESWKLTPAMKDGQYAPIKIKVPVRFRNGL</sequence>
<dbReference type="SUPFAM" id="SSF74653">
    <property type="entry name" value="TolA/TonB C-terminal domain"/>
    <property type="match status" value="1"/>
</dbReference>
<protein>
    <recommendedName>
        <fullName evidence="6">TonB C-terminal domain-containing protein</fullName>
    </recommendedName>
</protein>
<evidence type="ECO:0000256" key="5">
    <source>
        <dbReference type="SAM" id="MobiDB-lite"/>
    </source>
</evidence>
<dbReference type="Proteomes" id="UP000078486">
    <property type="component" value="Unassembled WGS sequence"/>
</dbReference>
<dbReference type="InterPro" id="IPR006260">
    <property type="entry name" value="TonB/TolA_C"/>
</dbReference>
<name>A0A178ICP1_9BACT</name>
<keyword evidence="2" id="KW-0812">Transmembrane</keyword>
<dbReference type="InterPro" id="IPR006597">
    <property type="entry name" value="Sel1-like"/>
</dbReference>
<dbReference type="SMART" id="SM00671">
    <property type="entry name" value="SEL1"/>
    <property type="match status" value="7"/>
</dbReference>
<evidence type="ECO:0000256" key="3">
    <source>
        <dbReference type="ARBA" id="ARBA00022989"/>
    </source>
</evidence>
<evidence type="ECO:0000256" key="1">
    <source>
        <dbReference type="ARBA" id="ARBA00004167"/>
    </source>
</evidence>
<comment type="caution">
    <text evidence="7">The sequence shown here is derived from an EMBL/GenBank/DDBJ whole genome shotgun (WGS) entry which is preliminary data.</text>
</comment>
<gene>
    <name evidence="7" type="ORF">AW736_25950</name>
</gene>
<dbReference type="STRING" id="1184151.AW736_25950"/>
<dbReference type="SUPFAM" id="SSF81901">
    <property type="entry name" value="HCP-like"/>
    <property type="match status" value="2"/>
</dbReference>
<dbReference type="InterPro" id="IPR037682">
    <property type="entry name" value="TonB_C"/>
</dbReference>
<reference evidence="7 8" key="1">
    <citation type="submission" date="2016-01" db="EMBL/GenBank/DDBJ databases">
        <title>High potential of lignocellulose degradation of a new Verrucomicrobia species.</title>
        <authorList>
            <person name="Wang Y."/>
            <person name="Shi Y."/>
            <person name="Qiu Z."/>
            <person name="Liu S."/>
            <person name="Yang H."/>
        </authorList>
    </citation>
    <scope>NUCLEOTIDE SEQUENCE [LARGE SCALE GENOMIC DNA]</scope>
    <source>
        <strain evidence="7 8">TSB47</strain>
    </source>
</reference>
<dbReference type="Pfam" id="PF03544">
    <property type="entry name" value="TonB_C"/>
    <property type="match status" value="1"/>
</dbReference>